<keyword evidence="2" id="KW-0805">Transcription regulation</keyword>
<protein>
    <submittedName>
        <fullName evidence="6">HTH-type transcriptional regulator GltR</fullName>
    </submittedName>
</protein>
<dbReference type="Pfam" id="PF03466">
    <property type="entry name" value="LysR_substrate"/>
    <property type="match status" value="1"/>
</dbReference>
<dbReference type="GO" id="GO:0000976">
    <property type="term" value="F:transcription cis-regulatory region binding"/>
    <property type="evidence" value="ECO:0007669"/>
    <property type="project" value="TreeGrafter"/>
</dbReference>
<evidence type="ECO:0000256" key="4">
    <source>
        <dbReference type="ARBA" id="ARBA00023163"/>
    </source>
</evidence>
<dbReference type="FunFam" id="1.10.10.10:FF:000001">
    <property type="entry name" value="LysR family transcriptional regulator"/>
    <property type="match status" value="1"/>
</dbReference>
<dbReference type="InterPro" id="IPR036388">
    <property type="entry name" value="WH-like_DNA-bd_sf"/>
</dbReference>
<dbReference type="KEGG" id="mcak:MCCS_22060"/>
<gene>
    <name evidence="6" type="primary">gltR</name>
    <name evidence="6" type="ORF">MCCS_22060</name>
</gene>
<evidence type="ECO:0000313" key="7">
    <source>
        <dbReference type="Proteomes" id="UP000194154"/>
    </source>
</evidence>
<evidence type="ECO:0000256" key="3">
    <source>
        <dbReference type="ARBA" id="ARBA00023125"/>
    </source>
</evidence>
<reference evidence="6 7" key="1">
    <citation type="journal article" date="2017" name="Int. J. Syst. Evol. Microbiol.">
        <title>Macrococcus canis sp. nov., a skin bacterium associated with infections in dogs.</title>
        <authorList>
            <person name="Gobeli Brawand S."/>
            <person name="Cotting K."/>
            <person name="Gomez-Sanz E."/>
            <person name="Collaud A."/>
            <person name="Thomann A."/>
            <person name="Brodard I."/>
            <person name="Rodriguez-Campos S."/>
            <person name="Strauss C."/>
            <person name="Perreten V."/>
        </authorList>
    </citation>
    <scope>NUCLEOTIDE SEQUENCE [LARGE SCALE GENOMIC DNA]</scope>
    <source>
        <strain evidence="6 7">KM45013</strain>
    </source>
</reference>
<dbReference type="CDD" id="cd05466">
    <property type="entry name" value="PBP2_LTTR_substrate"/>
    <property type="match status" value="1"/>
</dbReference>
<dbReference type="SUPFAM" id="SSF53850">
    <property type="entry name" value="Periplasmic binding protein-like II"/>
    <property type="match status" value="1"/>
</dbReference>
<feature type="domain" description="HTH lysR-type" evidence="5">
    <location>
        <begin position="1"/>
        <end position="58"/>
    </location>
</feature>
<evidence type="ECO:0000256" key="1">
    <source>
        <dbReference type="ARBA" id="ARBA00009437"/>
    </source>
</evidence>
<sequence>MELRQLITFKTIAETGSFTKTSEKLGYAQSSITTHILNLEEELGFSLFDRLGKNIILNHNGERILSHADKIIKEIELIKAHQISPEEITGTLKIGAPEAILSYRLPSILKKYKSLYPKIKIDLKHISPNDIFQELSQGHLDIAFIICDEPQIKDIQSIKFCDEELKLISNRSMDISNIETLLETNNIIFTEIGCYYRSAFERILNQYSIMPSETMTLDNIESIKQCVINDLGISVLPLIAIQNEINNKQLYSFTLPSKISSHILYHKNKTMTPAIQAFIKILTS</sequence>
<keyword evidence="7" id="KW-1185">Reference proteome</keyword>
<dbReference type="STRING" id="1855823.MCCS_22060"/>
<dbReference type="Proteomes" id="UP000194154">
    <property type="component" value="Chromosome"/>
</dbReference>
<dbReference type="RefSeq" id="WP_086043326.1">
    <property type="nucleotide sequence ID" value="NZ_CBCRZA010000016.1"/>
</dbReference>
<evidence type="ECO:0000259" key="5">
    <source>
        <dbReference type="PROSITE" id="PS50931"/>
    </source>
</evidence>
<evidence type="ECO:0000313" key="6">
    <source>
        <dbReference type="EMBL" id="ARQ07794.1"/>
    </source>
</evidence>
<dbReference type="OrthoDB" id="9785745at2"/>
<dbReference type="Pfam" id="PF00126">
    <property type="entry name" value="HTH_1"/>
    <property type="match status" value="1"/>
</dbReference>
<dbReference type="PANTHER" id="PTHR30126:SF100">
    <property type="entry name" value="LYSR-FAMILY TRANSCRIPTIONAL REGULATOR"/>
    <property type="match status" value="1"/>
</dbReference>
<dbReference type="Gene3D" id="3.40.190.290">
    <property type="match status" value="1"/>
</dbReference>
<dbReference type="AlphaFoldDB" id="A0A1W7ADX2"/>
<evidence type="ECO:0000256" key="2">
    <source>
        <dbReference type="ARBA" id="ARBA00023015"/>
    </source>
</evidence>
<dbReference type="GeneID" id="35296288"/>
<dbReference type="PRINTS" id="PR00039">
    <property type="entry name" value="HTHLYSR"/>
</dbReference>
<keyword evidence="4" id="KW-0804">Transcription</keyword>
<dbReference type="EMBL" id="CP021059">
    <property type="protein sequence ID" value="ARQ07794.1"/>
    <property type="molecule type" value="Genomic_DNA"/>
</dbReference>
<dbReference type="GO" id="GO:0003700">
    <property type="term" value="F:DNA-binding transcription factor activity"/>
    <property type="evidence" value="ECO:0007669"/>
    <property type="project" value="InterPro"/>
</dbReference>
<name>A0A1W7ADX2_9STAP</name>
<dbReference type="SUPFAM" id="SSF46785">
    <property type="entry name" value="Winged helix' DNA-binding domain"/>
    <property type="match status" value="1"/>
</dbReference>
<dbReference type="PROSITE" id="PS50931">
    <property type="entry name" value="HTH_LYSR"/>
    <property type="match status" value="1"/>
</dbReference>
<proteinExistence type="inferred from homology"/>
<organism evidence="6 7">
    <name type="scientific">Macrococcoides canis</name>
    <dbReference type="NCBI Taxonomy" id="1855823"/>
    <lineage>
        <taxon>Bacteria</taxon>
        <taxon>Bacillati</taxon>
        <taxon>Bacillota</taxon>
        <taxon>Bacilli</taxon>
        <taxon>Bacillales</taxon>
        <taxon>Staphylococcaceae</taxon>
        <taxon>Macrococcoides</taxon>
    </lineage>
</organism>
<keyword evidence="3" id="KW-0238">DNA-binding</keyword>
<dbReference type="Gene3D" id="1.10.10.10">
    <property type="entry name" value="Winged helix-like DNA-binding domain superfamily/Winged helix DNA-binding domain"/>
    <property type="match status" value="1"/>
</dbReference>
<dbReference type="PANTHER" id="PTHR30126">
    <property type="entry name" value="HTH-TYPE TRANSCRIPTIONAL REGULATOR"/>
    <property type="match status" value="1"/>
</dbReference>
<dbReference type="InterPro" id="IPR036390">
    <property type="entry name" value="WH_DNA-bd_sf"/>
</dbReference>
<dbReference type="InterPro" id="IPR005119">
    <property type="entry name" value="LysR_subst-bd"/>
</dbReference>
<accession>A0A1W7ADX2</accession>
<dbReference type="InterPro" id="IPR000847">
    <property type="entry name" value="LysR_HTH_N"/>
</dbReference>
<comment type="similarity">
    <text evidence="1">Belongs to the LysR transcriptional regulatory family.</text>
</comment>